<evidence type="ECO:0000313" key="8">
    <source>
        <dbReference type="EMBL" id="RVW96225.1"/>
    </source>
</evidence>
<feature type="transmembrane region" description="Helical" evidence="7">
    <location>
        <begin position="73"/>
        <end position="95"/>
    </location>
</feature>
<comment type="similarity">
    <text evidence="2">Belongs to the major facilitator superfamily. Proton-dependent oligopeptide transporter (POT/PTR) (TC 2.A.17) family.</text>
</comment>
<proteinExistence type="inferred from homology"/>
<dbReference type="OrthoDB" id="10365714at2759"/>
<evidence type="ECO:0000256" key="5">
    <source>
        <dbReference type="ARBA" id="ARBA00023136"/>
    </source>
</evidence>
<feature type="region of interest" description="Disordered" evidence="6">
    <location>
        <begin position="1"/>
        <end position="20"/>
    </location>
</feature>
<feature type="transmembrane region" description="Helical" evidence="7">
    <location>
        <begin position="420"/>
        <end position="442"/>
    </location>
</feature>
<gene>
    <name evidence="8" type="primary">NPF1.2_0</name>
    <name evidence="8" type="ORF">CK203_020769</name>
</gene>
<evidence type="ECO:0000256" key="4">
    <source>
        <dbReference type="ARBA" id="ARBA00022989"/>
    </source>
</evidence>
<evidence type="ECO:0000256" key="6">
    <source>
        <dbReference type="SAM" id="MobiDB-lite"/>
    </source>
</evidence>
<dbReference type="Gene3D" id="1.20.1250.20">
    <property type="entry name" value="MFS general substrate transporter like domains"/>
    <property type="match status" value="1"/>
</dbReference>
<dbReference type="InterPro" id="IPR000109">
    <property type="entry name" value="POT_fam"/>
</dbReference>
<comment type="caution">
    <text evidence="8">The sequence shown here is derived from an EMBL/GenBank/DDBJ whole genome shotgun (WGS) entry which is preliminary data.</text>
</comment>
<organism evidence="8 9">
    <name type="scientific">Vitis vinifera</name>
    <name type="common">Grape</name>
    <dbReference type="NCBI Taxonomy" id="29760"/>
    <lineage>
        <taxon>Eukaryota</taxon>
        <taxon>Viridiplantae</taxon>
        <taxon>Streptophyta</taxon>
        <taxon>Embryophyta</taxon>
        <taxon>Tracheophyta</taxon>
        <taxon>Spermatophyta</taxon>
        <taxon>Magnoliopsida</taxon>
        <taxon>eudicotyledons</taxon>
        <taxon>Gunneridae</taxon>
        <taxon>Pentapetalae</taxon>
        <taxon>rosids</taxon>
        <taxon>Vitales</taxon>
        <taxon>Vitaceae</taxon>
        <taxon>Viteae</taxon>
        <taxon>Vitis</taxon>
    </lineage>
</organism>
<accession>A0A438IHK5</accession>
<dbReference type="InterPro" id="IPR036259">
    <property type="entry name" value="MFS_trans_sf"/>
</dbReference>
<evidence type="ECO:0000256" key="7">
    <source>
        <dbReference type="SAM" id="Phobius"/>
    </source>
</evidence>
<evidence type="ECO:0000313" key="9">
    <source>
        <dbReference type="Proteomes" id="UP000288805"/>
    </source>
</evidence>
<feature type="transmembrane region" description="Helical" evidence="7">
    <location>
        <begin position="502"/>
        <end position="523"/>
    </location>
</feature>
<evidence type="ECO:0000256" key="3">
    <source>
        <dbReference type="ARBA" id="ARBA00022692"/>
    </source>
</evidence>
<dbReference type="GO" id="GO:0016020">
    <property type="term" value="C:membrane"/>
    <property type="evidence" value="ECO:0007669"/>
    <property type="project" value="UniProtKB-SubCell"/>
</dbReference>
<reference evidence="8 9" key="1">
    <citation type="journal article" date="2018" name="PLoS Genet.">
        <title>Population sequencing reveals clonal diversity and ancestral inbreeding in the grapevine cultivar Chardonnay.</title>
        <authorList>
            <person name="Roach M.J."/>
            <person name="Johnson D.L."/>
            <person name="Bohlmann J."/>
            <person name="van Vuuren H.J."/>
            <person name="Jones S.J."/>
            <person name="Pretorius I.S."/>
            <person name="Schmidt S.A."/>
            <person name="Borneman A.R."/>
        </authorList>
    </citation>
    <scope>NUCLEOTIDE SEQUENCE [LARGE SCALE GENOMIC DNA]</scope>
    <source>
        <strain evidence="9">cv. Chardonnay</strain>
        <tissue evidence="8">Leaf</tissue>
    </source>
</reference>
<dbReference type="Proteomes" id="UP000288805">
    <property type="component" value="Unassembled WGS sequence"/>
</dbReference>
<dbReference type="Pfam" id="PF00854">
    <property type="entry name" value="PTR2"/>
    <property type="match status" value="1"/>
</dbReference>
<dbReference type="CDD" id="cd17416">
    <property type="entry name" value="MFS_NPF1_2"/>
    <property type="match status" value="1"/>
</dbReference>
<dbReference type="SMR" id="A0A438IHK5"/>
<dbReference type="PANTHER" id="PTHR11654">
    <property type="entry name" value="OLIGOPEPTIDE TRANSPORTER-RELATED"/>
    <property type="match status" value="1"/>
</dbReference>
<protein>
    <submittedName>
        <fullName evidence="8">Protein NRT1/ PTR family 1.2</fullName>
    </submittedName>
</protein>
<dbReference type="EMBL" id="QGNW01000108">
    <property type="protein sequence ID" value="RVW96225.1"/>
    <property type="molecule type" value="Genomic_DNA"/>
</dbReference>
<dbReference type="AlphaFoldDB" id="A0A438IHK5"/>
<dbReference type="KEGG" id="vvi:104880675"/>
<dbReference type="SUPFAM" id="SSF103473">
    <property type="entry name" value="MFS general substrate transporter"/>
    <property type="match status" value="1"/>
</dbReference>
<feature type="transmembrane region" description="Helical" evidence="7">
    <location>
        <begin position="376"/>
        <end position="399"/>
    </location>
</feature>
<feature type="transmembrane region" description="Helical" evidence="7">
    <location>
        <begin position="107"/>
        <end position="126"/>
    </location>
</feature>
<feature type="transmembrane region" description="Helical" evidence="7">
    <location>
        <begin position="198"/>
        <end position="217"/>
    </location>
</feature>
<dbReference type="Gramene" id="Vitis11g00371.t01">
    <property type="protein sequence ID" value="Vitis11g00371.t01.CDS"/>
    <property type="gene ID" value="Vitis11g00371"/>
</dbReference>
<name>A0A438IHK5_VITVI</name>
<feature type="transmembrane region" description="Helical" evidence="7">
    <location>
        <begin position="547"/>
        <end position="570"/>
    </location>
</feature>
<sequence length="598" mass="66421">MAASSERNSTRHLLAMRDDPPEESARELVFESRKGGFRTIPFIIVNESFEKVASYGLLPNMIFYMLNDYHMEVANATTILFLWSALSNGLALVGAFLSDSYLGRFRVIALGSFSSLLGMTLLWLTAMNPQLKPPPCSPLSSSCHSATLAQLIFFLSSLVFISIGAGCIRPCSMAFGADQLDNKKNSNNERLQQSFINWYYASIGVSAILALTVIIYIQDQYGWRVGFGVPAILMLLSLVMFLLGSSLYIKVNTEKSFFTGFFQVPVAAFRNRNIALPDQDSAYNRSHNSFLTAPTMKLRYLNKACIIRDPQQYLNPHGYASNPWKLCTIDQVEFLKAVLRVIPICSSGIMILLSMFQQSFSIIQANSMDRHLFPSIQIPAGSFTVFTIITMTVYVVIYDRVLTPILVKYTGNPRGLSTKLRMGLGLLLSLVGTVLCAIVESIRRRTAINEGLADKPDAVTSMSAMWLIPQYSLFGLAEAMNAVGQIEFYYSQFPKSMYSMGMALHTLSTALSSLVGAALVRIVDGVTGKGGNVSWLSSNINKGHLDYYYWLLTVMGVVNLVYYFLCCWAYGPMDGEPLVRDEMVESEERPQSRATPLA</sequence>
<evidence type="ECO:0000256" key="1">
    <source>
        <dbReference type="ARBA" id="ARBA00004141"/>
    </source>
</evidence>
<keyword evidence="4 7" id="KW-1133">Transmembrane helix</keyword>
<dbReference type="GO" id="GO:0022857">
    <property type="term" value="F:transmembrane transporter activity"/>
    <property type="evidence" value="ECO:0007669"/>
    <property type="project" value="InterPro"/>
</dbReference>
<evidence type="ECO:0000256" key="2">
    <source>
        <dbReference type="ARBA" id="ARBA00005982"/>
    </source>
</evidence>
<feature type="transmembrane region" description="Helical" evidence="7">
    <location>
        <begin position="337"/>
        <end position="356"/>
    </location>
</feature>
<keyword evidence="5 7" id="KW-0472">Membrane</keyword>
<feature type="transmembrane region" description="Helical" evidence="7">
    <location>
        <begin position="229"/>
        <end position="249"/>
    </location>
</feature>
<comment type="subcellular location">
    <subcellularLocation>
        <location evidence="1">Membrane</location>
        <topology evidence="1">Multi-pass membrane protein</topology>
    </subcellularLocation>
</comment>
<feature type="transmembrane region" description="Helical" evidence="7">
    <location>
        <begin position="146"/>
        <end position="168"/>
    </location>
</feature>
<keyword evidence="3 7" id="KW-0812">Transmembrane</keyword>